<comment type="caution">
    <text evidence="3">Lacks conserved residue(s) required for the propagation of feature annotation.</text>
</comment>
<organism evidence="5 6">
    <name type="scientific">Branchiostoma belcheri</name>
    <name type="common">Amphioxus</name>
    <dbReference type="NCBI Taxonomy" id="7741"/>
    <lineage>
        <taxon>Eukaryota</taxon>
        <taxon>Metazoa</taxon>
        <taxon>Chordata</taxon>
        <taxon>Cephalochordata</taxon>
        <taxon>Leptocardii</taxon>
        <taxon>Amphioxiformes</taxon>
        <taxon>Branchiostomatidae</taxon>
        <taxon>Branchiostoma</taxon>
    </lineage>
</organism>
<dbReference type="PANTHER" id="PTHR24251">
    <property type="entry name" value="OVOCHYMASE-RELATED"/>
    <property type="match status" value="1"/>
</dbReference>
<evidence type="ECO:0000256" key="1">
    <source>
        <dbReference type="ARBA" id="ARBA00022737"/>
    </source>
</evidence>
<feature type="non-terminal residue" evidence="6">
    <location>
        <position position="217"/>
    </location>
</feature>
<evidence type="ECO:0000256" key="2">
    <source>
        <dbReference type="ARBA" id="ARBA00023157"/>
    </source>
</evidence>
<dbReference type="Gene3D" id="2.60.120.290">
    <property type="entry name" value="Spermadhesin, CUB domain"/>
    <property type="match status" value="1"/>
</dbReference>
<sequence length="217" mass="23581">MSDTVDALKRDVDGISRLSDTVDALKRDVDDISRLSDTVDDLKRDVNGISRLTDTVDALKRDTDGICRLYDTVDALRRNMNNEGNSTAAKMACLSEKASPVPYSGCKNPAILKGNSGTFTSPGYPNNYNNNARCSWTITVCSGRRAAIRFISLDLEKHPDCNYDSVTVYDGLTSSGKQLGKFCGTKGRDVVASGRTAHIIFTSDAAKTRTGFSIKFS</sequence>
<name>A0A6P4YVP0_BRABE</name>
<evidence type="ECO:0000313" key="6">
    <source>
        <dbReference type="RefSeq" id="XP_019633415.1"/>
    </source>
</evidence>
<dbReference type="Pfam" id="PF00431">
    <property type="entry name" value="CUB"/>
    <property type="match status" value="1"/>
</dbReference>
<dbReference type="SMART" id="SM00042">
    <property type="entry name" value="CUB"/>
    <property type="match status" value="1"/>
</dbReference>
<evidence type="ECO:0000313" key="5">
    <source>
        <dbReference type="Proteomes" id="UP000515135"/>
    </source>
</evidence>
<dbReference type="InterPro" id="IPR000859">
    <property type="entry name" value="CUB_dom"/>
</dbReference>
<protein>
    <submittedName>
        <fullName evidence="6">Tolloid-like protein 2</fullName>
    </submittedName>
</protein>
<keyword evidence="5" id="KW-1185">Reference proteome</keyword>
<dbReference type="InterPro" id="IPR035914">
    <property type="entry name" value="Sperma_CUB_dom_sf"/>
</dbReference>
<proteinExistence type="predicted"/>
<gene>
    <name evidence="6" type="primary">LOC109476837</name>
</gene>
<dbReference type="KEGG" id="bbel:109476837"/>
<evidence type="ECO:0000259" key="4">
    <source>
        <dbReference type="PROSITE" id="PS01180"/>
    </source>
</evidence>
<dbReference type="PROSITE" id="PS01180">
    <property type="entry name" value="CUB"/>
    <property type="match status" value="1"/>
</dbReference>
<dbReference type="FunFam" id="2.60.120.290:FF:000013">
    <property type="entry name" value="Membrane frizzled-related protein"/>
    <property type="match status" value="1"/>
</dbReference>
<evidence type="ECO:0000256" key="3">
    <source>
        <dbReference type="PROSITE-ProRule" id="PRU00059"/>
    </source>
</evidence>
<feature type="domain" description="CUB" evidence="4">
    <location>
        <begin position="106"/>
        <end position="217"/>
    </location>
</feature>
<dbReference type="SUPFAM" id="SSF49854">
    <property type="entry name" value="Spermadhesin, CUB domain"/>
    <property type="match status" value="1"/>
</dbReference>
<accession>A0A6P4YVP0</accession>
<reference evidence="6" key="1">
    <citation type="submission" date="2025-08" db="UniProtKB">
        <authorList>
            <consortium name="RefSeq"/>
        </authorList>
    </citation>
    <scope>IDENTIFICATION</scope>
    <source>
        <tissue evidence="6">Gonad</tissue>
    </source>
</reference>
<dbReference type="OrthoDB" id="10070681at2759"/>
<keyword evidence="1" id="KW-0677">Repeat</keyword>
<dbReference type="RefSeq" id="XP_019633415.1">
    <property type="nucleotide sequence ID" value="XM_019777856.1"/>
</dbReference>
<keyword evidence="2" id="KW-1015">Disulfide bond</keyword>
<dbReference type="AlphaFoldDB" id="A0A6P4YVP0"/>
<dbReference type="Proteomes" id="UP000515135">
    <property type="component" value="Unplaced"/>
</dbReference>
<dbReference type="GeneID" id="109476837"/>
<dbReference type="PANTHER" id="PTHR24251:SF37">
    <property type="entry name" value="CUB DOMAIN-CONTAINING PROTEIN"/>
    <property type="match status" value="1"/>
</dbReference>
<dbReference type="CDD" id="cd00041">
    <property type="entry name" value="CUB"/>
    <property type="match status" value="1"/>
</dbReference>